<gene>
    <name evidence="1" type="ORF">DS745_06055</name>
</gene>
<dbReference type="OrthoDB" id="2677830at2"/>
<reference evidence="1 2" key="1">
    <citation type="journal article" date="2019" name="Int. J. Syst. Evol. Microbiol.">
        <title>Anaerobacillus alkaliphilus sp. nov., a novel alkaliphilic and moderately halophilic bacterium.</title>
        <authorList>
            <person name="Borsodi A.K."/>
            <person name="Aszalos J.M."/>
            <person name="Bihari P."/>
            <person name="Nagy I."/>
            <person name="Schumann P."/>
            <person name="Sproer C."/>
            <person name="Kovacs A.L."/>
            <person name="Boka K."/>
            <person name="Dobosy P."/>
            <person name="Ovari M."/>
            <person name="Szili-Kovacs T."/>
            <person name="Toth E."/>
        </authorList>
    </citation>
    <scope>NUCLEOTIDE SEQUENCE [LARGE SCALE GENOMIC DNA]</scope>
    <source>
        <strain evidence="1 2">B16-10</strain>
    </source>
</reference>
<accession>A0A4Q0VWC0</accession>
<dbReference type="RefSeq" id="WP_129077380.1">
    <property type="nucleotide sequence ID" value="NZ_QOUX01000023.1"/>
</dbReference>
<proteinExistence type="predicted"/>
<comment type="caution">
    <text evidence="1">The sequence shown here is derived from an EMBL/GenBank/DDBJ whole genome shotgun (WGS) entry which is preliminary data.</text>
</comment>
<dbReference type="AlphaFoldDB" id="A0A4Q0VWC0"/>
<organism evidence="1 2">
    <name type="scientific">Anaerobacillus alkaliphilus</name>
    <dbReference type="NCBI Taxonomy" id="1548597"/>
    <lineage>
        <taxon>Bacteria</taxon>
        <taxon>Bacillati</taxon>
        <taxon>Bacillota</taxon>
        <taxon>Bacilli</taxon>
        <taxon>Bacillales</taxon>
        <taxon>Bacillaceae</taxon>
        <taxon>Anaerobacillus</taxon>
    </lineage>
</organism>
<evidence type="ECO:0000313" key="1">
    <source>
        <dbReference type="EMBL" id="RXJ02533.1"/>
    </source>
</evidence>
<keyword evidence="2" id="KW-1185">Reference proteome</keyword>
<name>A0A4Q0VWC0_9BACI</name>
<dbReference type="Proteomes" id="UP000290649">
    <property type="component" value="Unassembled WGS sequence"/>
</dbReference>
<dbReference type="EMBL" id="QOUX01000023">
    <property type="protein sequence ID" value="RXJ02533.1"/>
    <property type="molecule type" value="Genomic_DNA"/>
</dbReference>
<sequence>MDKFEQKYEAWIEKNILEESNPRRRELLEKGLGFGTVEFLREIWYPTVGNFDHLYPEWEVRDFNNRYRYLDLAFMPNGVMGCIEIQGYGPHARDLNVSRFKDLCWRHSLLALEGWTILPIAFLTIKEEPKQCQQLILAFIGKFLVTETPTNLTWLEAEVVRYARRSLLPITPNELTTHLGVGKRQVRRILHNLVDLQILTVASGNVRSRSFKLKV</sequence>
<evidence type="ECO:0000313" key="2">
    <source>
        <dbReference type="Proteomes" id="UP000290649"/>
    </source>
</evidence>
<protein>
    <submittedName>
        <fullName evidence="1">Transcriptional regulator</fullName>
    </submittedName>
</protein>